<keyword evidence="2" id="KW-0472">Membrane</keyword>
<dbReference type="InterPro" id="IPR038468">
    <property type="entry name" value="MmpS_C"/>
</dbReference>
<reference evidence="3 4" key="1">
    <citation type="submission" date="2024-08" db="EMBL/GenBank/DDBJ databases">
        <title>Genome sequence of Streptomyces aureus CACIA-1.46HGO.</title>
        <authorList>
            <person name="Evangelista-Martinez Z."/>
        </authorList>
    </citation>
    <scope>NUCLEOTIDE SEQUENCE [LARGE SCALE GENOMIC DNA]</scope>
    <source>
        <strain evidence="3 4">CACIA-1.46HGO</strain>
    </source>
</reference>
<feature type="transmembrane region" description="Helical" evidence="2">
    <location>
        <begin position="63"/>
        <end position="83"/>
    </location>
</feature>
<dbReference type="RefSeq" id="WP_372563830.1">
    <property type="nucleotide sequence ID" value="NZ_JBGOSP010000010.1"/>
</dbReference>
<keyword evidence="4" id="KW-1185">Reference proteome</keyword>
<proteinExistence type="predicted"/>
<gene>
    <name evidence="3" type="ORF">ACEG43_22135</name>
</gene>
<keyword evidence="2" id="KW-0812">Transmembrane</keyword>
<evidence type="ECO:0000313" key="3">
    <source>
        <dbReference type="EMBL" id="MFA3838842.1"/>
    </source>
</evidence>
<feature type="region of interest" description="Disordered" evidence="1">
    <location>
        <begin position="1"/>
        <end position="57"/>
    </location>
</feature>
<feature type="compositionally biased region" description="Low complexity" evidence="1">
    <location>
        <begin position="1"/>
        <end position="18"/>
    </location>
</feature>
<evidence type="ECO:0008006" key="5">
    <source>
        <dbReference type="Google" id="ProtNLM"/>
    </source>
</evidence>
<evidence type="ECO:0000256" key="2">
    <source>
        <dbReference type="SAM" id="Phobius"/>
    </source>
</evidence>
<evidence type="ECO:0000256" key="1">
    <source>
        <dbReference type="SAM" id="MobiDB-lite"/>
    </source>
</evidence>
<feature type="compositionally biased region" description="Basic and acidic residues" evidence="1">
    <location>
        <begin position="30"/>
        <end position="43"/>
    </location>
</feature>
<comment type="caution">
    <text evidence="3">The sequence shown here is derived from an EMBL/GenBank/DDBJ whole genome shotgun (WGS) entry which is preliminary data.</text>
</comment>
<dbReference type="EMBL" id="JBGOSP010000010">
    <property type="protein sequence ID" value="MFA3838842.1"/>
    <property type="molecule type" value="Genomic_DNA"/>
</dbReference>
<dbReference type="Proteomes" id="UP001571476">
    <property type="component" value="Unassembled WGS sequence"/>
</dbReference>
<dbReference type="Gene3D" id="2.60.40.2880">
    <property type="entry name" value="MmpS1-5, C-terminal soluble domain"/>
    <property type="match status" value="1"/>
</dbReference>
<name>A0ABV4SK61_9ACTN</name>
<organism evidence="3 4">
    <name type="scientific">Streptomyces aureus</name>
    <dbReference type="NCBI Taxonomy" id="193461"/>
    <lineage>
        <taxon>Bacteria</taxon>
        <taxon>Bacillati</taxon>
        <taxon>Actinomycetota</taxon>
        <taxon>Actinomycetes</taxon>
        <taxon>Kitasatosporales</taxon>
        <taxon>Streptomycetaceae</taxon>
        <taxon>Streptomyces</taxon>
    </lineage>
</organism>
<evidence type="ECO:0000313" key="4">
    <source>
        <dbReference type="Proteomes" id="UP001571476"/>
    </source>
</evidence>
<keyword evidence="2" id="KW-1133">Transmembrane helix</keyword>
<accession>A0ABV4SK61</accession>
<protein>
    <recommendedName>
        <fullName evidence="5">MmpS family membrane protein</fullName>
    </recommendedName>
</protein>
<sequence>MPSPEQSEPTEPTDTAETTTEEAEAPDESAGTKDTEGAKEAKPSGESGNADEAKSGKGVDRRGIALCGVLVAACAGLVLYGVLDTDEKPERHVPTASVTYEVSGEGTADLTWQARSESGKAVAAHGVTLPWKKTVRVPLGKPPIVTITLGEKGGRASCQLAIRGKHVQTATAYGKFGRATCQGELPEPEVSESPASAQGEQ</sequence>